<dbReference type="OrthoDB" id="268975at2"/>
<dbReference type="Pfam" id="PF13505">
    <property type="entry name" value="OMP_b-brl"/>
    <property type="match status" value="1"/>
</dbReference>
<feature type="chain" id="PRO_5004172239" evidence="2">
    <location>
        <begin position="19"/>
        <end position="199"/>
    </location>
</feature>
<name>Q0FSY8_SALBH</name>
<accession>Q0FSY8</accession>
<comment type="caution">
    <text evidence="4">The sequence shown here is derived from an EMBL/GenBank/DDBJ whole genome shotgun (WGS) entry which is preliminary data.</text>
</comment>
<dbReference type="STRING" id="314265.R2601_21256"/>
<dbReference type="eggNOG" id="COG3637">
    <property type="taxonomic scope" value="Bacteria"/>
</dbReference>
<keyword evidence="5" id="KW-1185">Reference proteome</keyword>
<proteinExistence type="predicted"/>
<dbReference type="SUPFAM" id="SSF56925">
    <property type="entry name" value="OMPA-like"/>
    <property type="match status" value="1"/>
</dbReference>
<keyword evidence="1 2" id="KW-0732">Signal</keyword>
<dbReference type="Proteomes" id="UP000006230">
    <property type="component" value="Unassembled WGS sequence"/>
</dbReference>
<sequence length="199" mass="20644">MTFKPLILVPFLATPAFAGSLDQTPVEPAPVAPVAPVASPVTGDWTGPSVGVQLGYGYADPDGPEDETSDGAVYGLNAYYDHDFGNWIAGAGVEYEGADIDLGEAGDLESMARVGGRVGYDLGTTMVYGQGGYARAMTDGGSLDAGDSNGYYVGVGAETYVADNVTLSGDVKYNEFSDFDDDDLEIGATTATVGLNYRF</sequence>
<evidence type="ECO:0000259" key="3">
    <source>
        <dbReference type="Pfam" id="PF13505"/>
    </source>
</evidence>
<feature type="domain" description="Outer membrane protein beta-barrel" evidence="3">
    <location>
        <begin position="32"/>
        <end position="199"/>
    </location>
</feature>
<dbReference type="Gene3D" id="2.40.160.10">
    <property type="entry name" value="Porin"/>
    <property type="match status" value="1"/>
</dbReference>
<evidence type="ECO:0000256" key="2">
    <source>
        <dbReference type="SAM" id="SignalP"/>
    </source>
</evidence>
<evidence type="ECO:0000313" key="5">
    <source>
        <dbReference type="Proteomes" id="UP000006230"/>
    </source>
</evidence>
<dbReference type="InterPro" id="IPR011250">
    <property type="entry name" value="OMP/PagP_B-barrel"/>
</dbReference>
<organism evidence="4 5">
    <name type="scientific">Salipiger bermudensis (strain DSM 26914 / JCM 13377 / KCTC 12554 / HTCC2601)</name>
    <name type="common">Pelagibaca bermudensis</name>
    <dbReference type="NCBI Taxonomy" id="314265"/>
    <lineage>
        <taxon>Bacteria</taxon>
        <taxon>Pseudomonadati</taxon>
        <taxon>Pseudomonadota</taxon>
        <taxon>Alphaproteobacteria</taxon>
        <taxon>Rhodobacterales</taxon>
        <taxon>Roseobacteraceae</taxon>
        <taxon>Salipiger</taxon>
    </lineage>
</organism>
<dbReference type="AlphaFoldDB" id="Q0FSY8"/>
<dbReference type="TCDB" id="1.B.4.2.14">
    <property type="family name" value="the brucella-rhizobium porin (brp) family"/>
</dbReference>
<dbReference type="RefSeq" id="WP_007799208.1">
    <property type="nucleotide sequence ID" value="NZ_DS022276.1"/>
</dbReference>
<dbReference type="InterPro" id="IPR023614">
    <property type="entry name" value="Porin_dom_sf"/>
</dbReference>
<gene>
    <name evidence="4" type="ORF">R2601_21256</name>
</gene>
<dbReference type="HOGENOM" id="CLU_037100_2_0_5"/>
<evidence type="ECO:0000313" key="4">
    <source>
        <dbReference type="EMBL" id="EAU47381.1"/>
    </source>
</evidence>
<feature type="signal peptide" evidence="2">
    <location>
        <begin position="1"/>
        <end position="18"/>
    </location>
</feature>
<evidence type="ECO:0000256" key="1">
    <source>
        <dbReference type="ARBA" id="ARBA00022729"/>
    </source>
</evidence>
<reference evidence="4 5" key="1">
    <citation type="journal article" date="2010" name="J. Bacteriol.">
        <title>Genome sequences of Pelagibaca bermudensis HTCC2601T and Maritimibacter alkaliphilus HTCC2654T, the type strains of two marine Roseobacter genera.</title>
        <authorList>
            <person name="Thrash J.C."/>
            <person name="Cho J.C."/>
            <person name="Ferriera S."/>
            <person name="Johnson J."/>
            <person name="Vergin K.L."/>
            <person name="Giovannoni S.J."/>
        </authorList>
    </citation>
    <scope>NUCLEOTIDE SEQUENCE [LARGE SCALE GENOMIC DNA]</scope>
    <source>
        <strain evidence="5">DSM 26914 / JCM 13377 / KCTC 12554 / HTCC2601</strain>
    </source>
</reference>
<protein>
    <submittedName>
        <fullName evidence="4">Possible outer membrane protein</fullName>
    </submittedName>
</protein>
<dbReference type="InterPro" id="IPR027385">
    <property type="entry name" value="Beta-barrel_OMP"/>
</dbReference>
<dbReference type="EMBL" id="AATQ01000007">
    <property type="protein sequence ID" value="EAU47381.1"/>
    <property type="molecule type" value="Genomic_DNA"/>
</dbReference>